<dbReference type="AlphaFoldDB" id="A0AAV4Q192"/>
<keyword evidence="3" id="KW-1185">Reference proteome</keyword>
<dbReference type="Proteomes" id="UP001054837">
    <property type="component" value="Unassembled WGS sequence"/>
</dbReference>
<accession>A0AAV4Q192</accession>
<proteinExistence type="predicted"/>
<dbReference type="EMBL" id="BPLQ01003810">
    <property type="protein sequence ID" value="GIY03418.1"/>
    <property type="molecule type" value="Genomic_DNA"/>
</dbReference>
<sequence>MSRVQQLYPLTQFPNQEIHLDSSSTPKNDFSCQSRGRALQQPHLKLEHIQPCLPYSATSLEVKRRQPSKVADPTLITILGRIACNNIKPQSSLSAPVSPKTDPEFQKGDFLPFFF</sequence>
<comment type="caution">
    <text evidence="2">The sequence shown here is derived from an EMBL/GenBank/DDBJ whole genome shotgun (WGS) entry which is preliminary data.</text>
</comment>
<organism evidence="2 3">
    <name type="scientific">Caerostris darwini</name>
    <dbReference type="NCBI Taxonomy" id="1538125"/>
    <lineage>
        <taxon>Eukaryota</taxon>
        <taxon>Metazoa</taxon>
        <taxon>Ecdysozoa</taxon>
        <taxon>Arthropoda</taxon>
        <taxon>Chelicerata</taxon>
        <taxon>Arachnida</taxon>
        <taxon>Araneae</taxon>
        <taxon>Araneomorphae</taxon>
        <taxon>Entelegynae</taxon>
        <taxon>Araneoidea</taxon>
        <taxon>Araneidae</taxon>
        <taxon>Caerostris</taxon>
    </lineage>
</organism>
<feature type="region of interest" description="Disordered" evidence="1">
    <location>
        <begin position="15"/>
        <end position="36"/>
    </location>
</feature>
<feature type="compositionally biased region" description="Polar residues" evidence="1">
    <location>
        <begin position="15"/>
        <end position="34"/>
    </location>
</feature>
<name>A0AAV4Q192_9ARAC</name>
<protein>
    <submittedName>
        <fullName evidence="2">Uncharacterized protein</fullName>
    </submittedName>
</protein>
<gene>
    <name evidence="2" type="ORF">CDAR_28451</name>
</gene>
<reference evidence="2 3" key="1">
    <citation type="submission" date="2021-06" db="EMBL/GenBank/DDBJ databases">
        <title>Caerostris darwini draft genome.</title>
        <authorList>
            <person name="Kono N."/>
            <person name="Arakawa K."/>
        </authorList>
    </citation>
    <scope>NUCLEOTIDE SEQUENCE [LARGE SCALE GENOMIC DNA]</scope>
</reference>
<evidence type="ECO:0000256" key="1">
    <source>
        <dbReference type="SAM" id="MobiDB-lite"/>
    </source>
</evidence>
<evidence type="ECO:0000313" key="3">
    <source>
        <dbReference type="Proteomes" id="UP001054837"/>
    </source>
</evidence>
<evidence type="ECO:0000313" key="2">
    <source>
        <dbReference type="EMBL" id="GIY03418.1"/>
    </source>
</evidence>